<evidence type="ECO:0000256" key="1">
    <source>
        <dbReference type="SAM" id="MobiDB-lite"/>
    </source>
</evidence>
<organism evidence="2">
    <name type="scientific">Podoviridae sp. cthJQ11</name>
    <dbReference type="NCBI Taxonomy" id="2825267"/>
    <lineage>
        <taxon>Viruses</taxon>
        <taxon>Duplodnaviria</taxon>
        <taxon>Heunggongvirae</taxon>
        <taxon>Uroviricota</taxon>
        <taxon>Caudoviricetes</taxon>
    </lineage>
</organism>
<feature type="region of interest" description="Disordered" evidence="1">
    <location>
        <begin position="1"/>
        <end position="116"/>
    </location>
</feature>
<accession>A0A8S5U5L4</accession>
<dbReference type="EMBL" id="BK016016">
    <property type="protein sequence ID" value="DAF89743.1"/>
    <property type="molecule type" value="Genomic_DNA"/>
</dbReference>
<feature type="compositionally biased region" description="Acidic residues" evidence="1">
    <location>
        <begin position="43"/>
        <end position="85"/>
    </location>
</feature>
<sequence>MAEDKNVLGMSDEDFLKENPPEVKEEESTEDTSNEEDKTKEESSEETAQESEESKEEDNKTEEEDHDKEDDQSQSTENEEEDNSDNTETQNTDTKITEPEKKSIKSSGSIDKSKEITESSGSVDYEAFYKKVMAPFKANGKMITLRSPEEAIQLMQQGANFTKKMQAIAPHRKLLIMLENNGLLDESKINYLIDLDKKNPEAIKKLVKNAGIDPIDIDTQAENKYQPSNYRVSDDEANFINILDDLKQNQEGLETLRVINSWDATSKEAIFKDPSIMQTIHTQRENGVFQKISEEIERQKILGNINVNVPFLVAYKQVGDLLVKQNQGKLQRQPLDVRKAVPKSPVTNSDKVKAAAPTRSNKNKVEKFINPLSMSDDDFLKQFENRL</sequence>
<feature type="compositionally biased region" description="Basic and acidic residues" evidence="1">
    <location>
        <begin position="14"/>
        <end position="23"/>
    </location>
</feature>
<protein>
    <recommendedName>
        <fullName evidence="3">Tape measure protein</fullName>
    </recommendedName>
</protein>
<evidence type="ECO:0000313" key="2">
    <source>
        <dbReference type="EMBL" id="DAF89743.1"/>
    </source>
</evidence>
<proteinExistence type="predicted"/>
<reference evidence="2" key="1">
    <citation type="journal article" date="2021" name="Proc. Natl. Acad. Sci. U.S.A.">
        <title>A Catalog of Tens of Thousands of Viruses from Human Metagenomes Reveals Hidden Associations with Chronic Diseases.</title>
        <authorList>
            <person name="Tisza M.J."/>
            <person name="Buck C.B."/>
        </authorList>
    </citation>
    <scope>NUCLEOTIDE SEQUENCE</scope>
    <source>
        <strain evidence="2">CthJQ11</strain>
    </source>
</reference>
<evidence type="ECO:0008006" key="3">
    <source>
        <dbReference type="Google" id="ProtNLM"/>
    </source>
</evidence>
<feature type="compositionally biased region" description="Acidic residues" evidence="1">
    <location>
        <begin position="24"/>
        <end position="34"/>
    </location>
</feature>
<name>A0A8S5U5L4_9CAUD</name>